<dbReference type="Pfam" id="PF07887">
    <property type="entry name" value="Calmodulin_bind"/>
    <property type="match status" value="2"/>
</dbReference>
<evidence type="ECO:0000259" key="8">
    <source>
        <dbReference type="Pfam" id="PF07887"/>
    </source>
</evidence>
<proteinExistence type="inferred from homology"/>
<keyword evidence="5" id="KW-0010">Activator</keyword>
<comment type="similarity">
    <text evidence="2">Belongs to the plant ACBP60 protein family.</text>
</comment>
<dbReference type="PANTHER" id="PTHR31713:SF45">
    <property type="entry name" value="CALMODULIN-BINDING PROTEIN 60 A-LIKE"/>
    <property type="match status" value="1"/>
</dbReference>
<evidence type="ECO:0000256" key="1">
    <source>
        <dbReference type="ARBA" id="ARBA00004123"/>
    </source>
</evidence>
<evidence type="ECO:0000256" key="6">
    <source>
        <dbReference type="ARBA" id="ARBA00023163"/>
    </source>
</evidence>
<evidence type="ECO:0000256" key="4">
    <source>
        <dbReference type="ARBA" id="ARBA00023125"/>
    </source>
</evidence>
<evidence type="ECO:0000256" key="3">
    <source>
        <dbReference type="ARBA" id="ARBA00023015"/>
    </source>
</evidence>
<feature type="domain" description="Calmodulin binding protein-like N-terminal" evidence="8">
    <location>
        <begin position="150"/>
        <end position="215"/>
    </location>
</feature>
<evidence type="ECO:0000259" key="10">
    <source>
        <dbReference type="Pfam" id="PF20452"/>
    </source>
</evidence>
<dbReference type="InterPro" id="IPR046830">
    <property type="entry name" value="Calmod_bind_M"/>
</dbReference>
<accession>A0A1J6III7</accession>
<protein>
    <submittedName>
        <fullName evidence="11">Calmodulin-binding protein 60 a</fullName>
    </submittedName>
</protein>
<dbReference type="GO" id="GO:0005516">
    <property type="term" value="F:calmodulin binding"/>
    <property type="evidence" value="ECO:0007669"/>
    <property type="project" value="InterPro"/>
</dbReference>
<evidence type="ECO:0000313" key="11">
    <source>
        <dbReference type="EMBL" id="OIT04909.1"/>
    </source>
</evidence>
<dbReference type="GO" id="GO:0005634">
    <property type="term" value="C:nucleus"/>
    <property type="evidence" value="ECO:0007669"/>
    <property type="project" value="UniProtKB-SubCell"/>
</dbReference>
<dbReference type="PANTHER" id="PTHR31713">
    <property type="entry name" value="OS02G0177800 PROTEIN"/>
    <property type="match status" value="1"/>
</dbReference>
<comment type="subcellular location">
    <subcellularLocation>
        <location evidence="1">Nucleus</location>
    </subcellularLocation>
</comment>
<evidence type="ECO:0000313" key="12">
    <source>
        <dbReference type="Proteomes" id="UP000187609"/>
    </source>
</evidence>
<keyword evidence="12" id="KW-1185">Reference proteome</keyword>
<evidence type="ECO:0000259" key="9">
    <source>
        <dbReference type="Pfam" id="PF20451"/>
    </source>
</evidence>
<comment type="caution">
    <text evidence="11">The sequence shown here is derived from an EMBL/GenBank/DDBJ whole genome shotgun (WGS) entry which is preliminary data.</text>
</comment>
<dbReference type="GO" id="GO:0080142">
    <property type="term" value="P:regulation of salicylic acid biosynthetic process"/>
    <property type="evidence" value="ECO:0007669"/>
    <property type="project" value="TreeGrafter"/>
</dbReference>
<dbReference type="STRING" id="49451.A0A1J6III7"/>
<keyword evidence="4" id="KW-0238">DNA-binding</keyword>
<name>A0A1J6III7_NICAT</name>
<feature type="domain" description="Calmodulin binding protein C-terminal" evidence="10">
    <location>
        <begin position="299"/>
        <end position="359"/>
    </location>
</feature>
<dbReference type="Proteomes" id="UP000187609">
    <property type="component" value="Unassembled WGS sequence"/>
</dbReference>
<keyword evidence="7" id="KW-0539">Nucleus</keyword>
<keyword evidence="3" id="KW-0805">Transcription regulation</keyword>
<dbReference type="GO" id="GO:0003700">
    <property type="term" value="F:DNA-binding transcription factor activity"/>
    <property type="evidence" value="ECO:0007669"/>
    <property type="project" value="TreeGrafter"/>
</dbReference>
<dbReference type="InterPro" id="IPR012416">
    <property type="entry name" value="CBP60"/>
</dbReference>
<gene>
    <name evidence="11" type="primary">CBP60A_0</name>
    <name evidence="11" type="ORF">A4A49_01248</name>
</gene>
<evidence type="ECO:0000256" key="5">
    <source>
        <dbReference type="ARBA" id="ARBA00023159"/>
    </source>
</evidence>
<dbReference type="OMA" id="DLHLIDC"/>
<sequence>MDLGENSRSFSVPISASFHRKRKLHKLRKCVTFHMSVMAVRVVRLLKSMRGLCVDPAAAGVEPGPVEISIGPRNAQENSNPSDQSYDSRDLKLQFSNNINGPIFTGIPIGSTLNLHLIDPLSQNIINSGPESSAKVEIVVLEKDFTSCGGDKSLIRGDPHVTLKDGSVSVSHISFKHTRVSMRKRELRLGARAVYQYNATRIMEAVTQPFFVKDRRSMSKRKKPLTLEDEVWKMQTIGKGGPFHTRLMKENINTVRDFLTQYFLSREKLLSKILGRGMHAKKLDAAVNKAKSKLDLKRYVYPSVHNPQQNIRSVVFTDVGEVIGVYQDGHFVTIDNLSGTQKAYAMELVKTAFENGQKIKLLDDDTFKMLCSSTSPIAVVDGANGFSFEAYCPTDAQQQPVPNAYDIPSTSIINNYDSKNQINISPTLTIEVPDPFVYDYSNYHPLPESIWDY</sequence>
<evidence type="ECO:0000256" key="7">
    <source>
        <dbReference type="ARBA" id="ARBA00023242"/>
    </source>
</evidence>
<dbReference type="Pfam" id="PF20452">
    <property type="entry name" value="Calmod_bind_C"/>
    <property type="match status" value="1"/>
</dbReference>
<evidence type="ECO:0000256" key="2">
    <source>
        <dbReference type="ARBA" id="ARBA00007214"/>
    </source>
</evidence>
<keyword evidence="6" id="KW-0804">Transcription</keyword>
<dbReference type="EMBL" id="MJEQ01037185">
    <property type="protein sequence ID" value="OIT04909.1"/>
    <property type="molecule type" value="Genomic_DNA"/>
</dbReference>
<dbReference type="Gramene" id="OIT04909">
    <property type="protein sequence ID" value="OIT04909"/>
    <property type="gene ID" value="A4A49_01248"/>
</dbReference>
<organism evidence="11 12">
    <name type="scientific">Nicotiana attenuata</name>
    <name type="common">Coyote tobacco</name>
    <dbReference type="NCBI Taxonomy" id="49451"/>
    <lineage>
        <taxon>Eukaryota</taxon>
        <taxon>Viridiplantae</taxon>
        <taxon>Streptophyta</taxon>
        <taxon>Embryophyta</taxon>
        <taxon>Tracheophyta</taxon>
        <taxon>Spermatophyta</taxon>
        <taxon>Magnoliopsida</taxon>
        <taxon>eudicotyledons</taxon>
        <taxon>Gunneridae</taxon>
        <taxon>Pentapetalae</taxon>
        <taxon>asterids</taxon>
        <taxon>lamiids</taxon>
        <taxon>Solanales</taxon>
        <taxon>Solanaceae</taxon>
        <taxon>Nicotianoideae</taxon>
        <taxon>Nicotianeae</taxon>
        <taxon>Nicotiana</taxon>
    </lineage>
</organism>
<dbReference type="AlphaFoldDB" id="A0A1J6III7"/>
<reference evidence="11" key="1">
    <citation type="submission" date="2016-11" db="EMBL/GenBank/DDBJ databases">
        <title>The genome of Nicotiana attenuata.</title>
        <authorList>
            <person name="Xu S."/>
            <person name="Brockmoeller T."/>
            <person name="Gaquerel E."/>
            <person name="Navarro A."/>
            <person name="Kuhl H."/>
            <person name="Gase K."/>
            <person name="Ling Z."/>
            <person name="Zhou W."/>
            <person name="Kreitzer C."/>
            <person name="Stanke M."/>
            <person name="Tang H."/>
            <person name="Lyons E."/>
            <person name="Pandey P."/>
            <person name="Pandey S.P."/>
            <person name="Timmermann B."/>
            <person name="Baldwin I.T."/>
        </authorList>
    </citation>
    <scope>NUCLEOTIDE SEQUENCE [LARGE SCALE GENOMIC DNA]</scope>
    <source>
        <strain evidence="11">UT</strain>
    </source>
</reference>
<dbReference type="InterPro" id="IPR046829">
    <property type="entry name" value="Calmod_bind_C"/>
</dbReference>
<feature type="domain" description="Calmodulin binding protein central" evidence="9">
    <location>
        <begin position="227"/>
        <end position="291"/>
    </location>
</feature>
<dbReference type="Pfam" id="PF20451">
    <property type="entry name" value="Calmod_bind_M"/>
    <property type="match status" value="1"/>
</dbReference>
<dbReference type="InterPro" id="IPR046831">
    <property type="entry name" value="Calmodulin_bind_N"/>
</dbReference>
<dbReference type="GO" id="GO:0043565">
    <property type="term" value="F:sequence-specific DNA binding"/>
    <property type="evidence" value="ECO:0007669"/>
    <property type="project" value="TreeGrafter"/>
</dbReference>
<feature type="domain" description="Calmodulin binding protein-like N-terminal" evidence="8">
    <location>
        <begin position="91"/>
        <end position="147"/>
    </location>
</feature>